<dbReference type="CDD" id="cd03886">
    <property type="entry name" value="M20_Acy1"/>
    <property type="match status" value="1"/>
</dbReference>
<feature type="binding site" evidence="1">
    <location>
        <position position="142"/>
    </location>
    <ligand>
        <name>Mn(2+)</name>
        <dbReference type="ChEBI" id="CHEBI:29035"/>
        <label>2</label>
    </ligand>
</feature>
<comment type="cofactor">
    <cofactor evidence="1">
        <name>Mn(2+)</name>
        <dbReference type="ChEBI" id="CHEBI:29035"/>
    </cofactor>
    <text evidence="1">The Mn(2+) ion enhances activity.</text>
</comment>
<dbReference type="InterPro" id="IPR036264">
    <property type="entry name" value="Bact_exopeptidase_dim_dom"/>
</dbReference>
<reference evidence="3 4" key="1">
    <citation type="submission" date="2020-03" db="EMBL/GenBank/DDBJ databases">
        <title>Propioniciclava sp. nov., isolated from Hydrophilus acuminatus.</title>
        <authorList>
            <person name="Hyun D.-W."/>
            <person name="Bae J.-W."/>
        </authorList>
    </citation>
    <scope>NUCLEOTIDE SEQUENCE [LARGE SCALE GENOMIC DNA]</scope>
    <source>
        <strain evidence="3 4">HDW11</strain>
    </source>
</reference>
<feature type="domain" description="Peptidase M20 dimerisation" evidence="2">
    <location>
        <begin position="195"/>
        <end position="282"/>
    </location>
</feature>
<feature type="binding site" evidence="1">
    <location>
        <position position="372"/>
    </location>
    <ligand>
        <name>Mn(2+)</name>
        <dbReference type="ChEBI" id="CHEBI:29035"/>
        <label>2</label>
    </ligand>
</feature>
<feature type="binding site" evidence="1">
    <location>
        <position position="108"/>
    </location>
    <ligand>
        <name>Mn(2+)</name>
        <dbReference type="ChEBI" id="CHEBI:29035"/>
        <label>2</label>
    </ligand>
</feature>
<dbReference type="Gene3D" id="3.30.70.360">
    <property type="match status" value="1"/>
</dbReference>
<dbReference type="AlphaFoldDB" id="A0A6G7YBE6"/>
<dbReference type="PANTHER" id="PTHR11014:SF63">
    <property type="entry name" value="METALLOPEPTIDASE, PUTATIVE (AFU_ORTHOLOGUE AFUA_6G09600)-RELATED"/>
    <property type="match status" value="1"/>
</dbReference>
<dbReference type="NCBIfam" id="TIGR01891">
    <property type="entry name" value="amidohydrolases"/>
    <property type="match status" value="1"/>
</dbReference>
<feature type="binding site" evidence="1">
    <location>
        <position position="106"/>
    </location>
    <ligand>
        <name>Mn(2+)</name>
        <dbReference type="ChEBI" id="CHEBI:29035"/>
        <label>2</label>
    </ligand>
</feature>
<dbReference type="EMBL" id="CP049865">
    <property type="protein sequence ID" value="QIK73971.1"/>
    <property type="molecule type" value="Genomic_DNA"/>
</dbReference>
<dbReference type="InterPro" id="IPR017439">
    <property type="entry name" value="Amidohydrolase"/>
</dbReference>
<dbReference type="InterPro" id="IPR011650">
    <property type="entry name" value="Peptidase_M20_dimer"/>
</dbReference>
<dbReference type="Pfam" id="PF07687">
    <property type="entry name" value="M20_dimer"/>
    <property type="match status" value="1"/>
</dbReference>
<feature type="binding site" evidence="1">
    <location>
        <position position="170"/>
    </location>
    <ligand>
        <name>Mn(2+)</name>
        <dbReference type="ChEBI" id="CHEBI:29035"/>
        <label>2</label>
    </ligand>
</feature>
<dbReference type="SUPFAM" id="SSF55031">
    <property type="entry name" value="Bacterial exopeptidase dimerisation domain"/>
    <property type="match status" value="1"/>
</dbReference>
<keyword evidence="4" id="KW-1185">Reference proteome</keyword>
<dbReference type="Proteomes" id="UP000501058">
    <property type="component" value="Chromosome"/>
</dbReference>
<evidence type="ECO:0000259" key="2">
    <source>
        <dbReference type="Pfam" id="PF07687"/>
    </source>
</evidence>
<dbReference type="PIRSF" id="PIRSF005962">
    <property type="entry name" value="Pept_M20D_amidohydro"/>
    <property type="match status" value="1"/>
</dbReference>
<dbReference type="Pfam" id="PF01546">
    <property type="entry name" value="Peptidase_M20"/>
    <property type="match status" value="1"/>
</dbReference>
<dbReference type="PANTHER" id="PTHR11014">
    <property type="entry name" value="PEPTIDASE M20 FAMILY MEMBER"/>
    <property type="match status" value="1"/>
</dbReference>
<dbReference type="GO" id="GO:0046872">
    <property type="term" value="F:metal ion binding"/>
    <property type="evidence" value="ECO:0007669"/>
    <property type="project" value="UniProtKB-KW"/>
</dbReference>
<keyword evidence="3" id="KW-0378">Hydrolase</keyword>
<dbReference type="InterPro" id="IPR002933">
    <property type="entry name" value="Peptidase_M20"/>
</dbReference>
<sequence length="404" mass="42709">MRDYTADARELHTEITELRHRLHSHPETGNDVPWTQSVVLDALAGLDLEVTKGTGSTSVTAVLRGGAAPDGERPIVLLRADMDGLPVQEETGWEHASQRAGFMHGCGHDVHTSSLVGAARLLHARRDELPGDVVFMFQPGEELLTGAPIMIAEGVLDAAGRRADRAFGMHVFSSIFPAGTWSTRPGPIMAASDSLTVDLVGKGGHGSAPHLANDPVPVMAEVISAIQTVIAKKFAATDPVIINVGVASAGEARNVIPERCHLDMSIRTFSDGARDRIEQVLPALVEGIASAHGVRAEMVYARGVGPTVCDPEQAAFAERVIRGVVGDRYFELESPLGGSEDFSEVLNLVPGAFIAYSGVPAGTDLADTTYNHSATAFFDDAVLPEAMAVYATLAHEALDELAAS</sequence>
<name>A0A6G7YBE6_9ACTN</name>
<dbReference type="GO" id="GO:0016787">
    <property type="term" value="F:hydrolase activity"/>
    <property type="evidence" value="ECO:0007669"/>
    <property type="project" value="UniProtKB-KW"/>
</dbReference>
<keyword evidence="1" id="KW-0464">Manganese</keyword>
<keyword evidence="1" id="KW-0479">Metal-binding</keyword>
<evidence type="ECO:0000313" key="4">
    <source>
        <dbReference type="Proteomes" id="UP000501058"/>
    </source>
</evidence>
<proteinExistence type="predicted"/>
<dbReference type="KEGG" id="prv:G7070_13000"/>
<evidence type="ECO:0000313" key="3">
    <source>
        <dbReference type="EMBL" id="QIK73971.1"/>
    </source>
</evidence>
<dbReference type="Gene3D" id="3.40.630.10">
    <property type="entry name" value="Zn peptidases"/>
    <property type="match status" value="1"/>
</dbReference>
<gene>
    <name evidence="3" type="ORF">G7070_13000</name>
</gene>
<organism evidence="3 4">
    <name type="scientific">Propioniciclava coleopterorum</name>
    <dbReference type="NCBI Taxonomy" id="2714937"/>
    <lineage>
        <taxon>Bacteria</taxon>
        <taxon>Bacillati</taxon>
        <taxon>Actinomycetota</taxon>
        <taxon>Actinomycetes</taxon>
        <taxon>Propionibacteriales</taxon>
        <taxon>Propionibacteriaceae</taxon>
        <taxon>Propioniciclava</taxon>
    </lineage>
</organism>
<dbReference type="SUPFAM" id="SSF53187">
    <property type="entry name" value="Zn-dependent exopeptidases"/>
    <property type="match status" value="1"/>
</dbReference>
<protein>
    <submittedName>
        <fullName evidence="3">Amidohydrolase</fullName>
    </submittedName>
</protein>
<evidence type="ECO:0000256" key="1">
    <source>
        <dbReference type="PIRSR" id="PIRSR005962-1"/>
    </source>
</evidence>
<accession>A0A6G7YBE6</accession>